<evidence type="ECO:0000313" key="3">
    <source>
        <dbReference type="Proteomes" id="UP000004995"/>
    </source>
</evidence>
<dbReference type="Gramene" id="KQL02528">
    <property type="protein sequence ID" value="KQL02528"/>
    <property type="gene ID" value="SETIT_014755mg"/>
</dbReference>
<dbReference type="AlphaFoldDB" id="K3YKI6"/>
<dbReference type="Proteomes" id="UP000004995">
    <property type="component" value="Unassembled WGS sequence"/>
</dbReference>
<keyword evidence="3" id="KW-1185">Reference proteome</keyword>
<name>K3YKI6_SETIT</name>
<dbReference type="InParanoid" id="K3YKI6"/>
<proteinExistence type="predicted"/>
<evidence type="ECO:0000313" key="2">
    <source>
        <dbReference type="EnsemblPlants" id="KQL02528"/>
    </source>
</evidence>
<dbReference type="HOGENOM" id="CLU_2502211_0_0_1"/>
<accession>K3YKI6</accession>
<organism evidence="2 3">
    <name type="scientific">Setaria italica</name>
    <name type="common">Foxtail millet</name>
    <name type="synonym">Panicum italicum</name>
    <dbReference type="NCBI Taxonomy" id="4555"/>
    <lineage>
        <taxon>Eukaryota</taxon>
        <taxon>Viridiplantae</taxon>
        <taxon>Streptophyta</taxon>
        <taxon>Embryophyta</taxon>
        <taxon>Tracheophyta</taxon>
        <taxon>Spermatophyta</taxon>
        <taxon>Magnoliopsida</taxon>
        <taxon>Liliopsida</taxon>
        <taxon>Poales</taxon>
        <taxon>Poaceae</taxon>
        <taxon>PACMAD clade</taxon>
        <taxon>Panicoideae</taxon>
        <taxon>Panicodae</taxon>
        <taxon>Paniceae</taxon>
        <taxon>Cenchrinae</taxon>
        <taxon>Setaria</taxon>
    </lineage>
</organism>
<evidence type="ECO:0000256" key="1">
    <source>
        <dbReference type="SAM" id="MobiDB-lite"/>
    </source>
</evidence>
<feature type="region of interest" description="Disordered" evidence="1">
    <location>
        <begin position="36"/>
        <end position="86"/>
    </location>
</feature>
<dbReference type="EMBL" id="AGNK02003983">
    <property type="status" value="NOT_ANNOTATED_CDS"/>
    <property type="molecule type" value="Genomic_DNA"/>
</dbReference>
<feature type="compositionally biased region" description="Low complexity" evidence="1">
    <location>
        <begin position="77"/>
        <end position="86"/>
    </location>
</feature>
<sequence>MCCLDSAAVLSPVVLHLRSYSTCGWLRRELNWSRHGHASSDQRCHGGPSHRSIRLAPPASSQAVNRQRPQQGSERTAASGAAAAGG</sequence>
<reference evidence="2" key="2">
    <citation type="submission" date="2018-08" db="UniProtKB">
        <authorList>
            <consortium name="EnsemblPlants"/>
        </authorList>
    </citation>
    <scope>IDENTIFICATION</scope>
    <source>
        <strain evidence="2">Yugu1</strain>
    </source>
</reference>
<protein>
    <submittedName>
        <fullName evidence="2">Uncharacterized protein</fullName>
    </submittedName>
</protein>
<reference evidence="3" key="1">
    <citation type="journal article" date="2012" name="Nat. Biotechnol.">
        <title>Reference genome sequence of the model plant Setaria.</title>
        <authorList>
            <person name="Bennetzen J.L."/>
            <person name="Schmutz J."/>
            <person name="Wang H."/>
            <person name="Percifield R."/>
            <person name="Hawkins J."/>
            <person name="Pontaroli A.C."/>
            <person name="Estep M."/>
            <person name="Feng L."/>
            <person name="Vaughn J.N."/>
            <person name="Grimwood J."/>
            <person name="Jenkins J."/>
            <person name="Barry K."/>
            <person name="Lindquist E."/>
            <person name="Hellsten U."/>
            <person name="Deshpande S."/>
            <person name="Wang X."/>
            <person name="Wu X."/>
            <person name="Mitros T."/>
            <person name="Triplett J."/>
            <person name="Yang X."/>
            <person name="Ye C.Y."/>
            <person name="Mauro-Herrera M."/>
            <person name="Wang L."/>
            <person name="Li P."/>
            <person name="Sharma M."/>
            <person name="Sharma R."/>
            <person name="Ronald P.C."/>
            <person name="Panaud O."/>
            <person name="Kellogg E.A."/>
            <person name="Brutnell T.P."/>
            <person name="Doust A.N."/>
            <person name="Tuskan G.A."/>
            <person name="Rokhsar D."/>
            <person name="Devos K.M."/>
        </authorList>
    </citation>
    <scope>NUCLEOTIDE SEQUENCE [LARGE SCALE GENOMIC DNA]</scope>
    <source>
        <strain evidence="3">cv. Yugu1</strain>
    </source>
</reference>
<dbReference type="EnsemblPlants" id="KQL02528">
    <property type="protein sequence ID" value="KQL02528"/>
    <property type="gene ID" value="SETIT_014755mg"/>
</dbReference>
<feature type="compositionally biased region" description="Polar residues" evidence="1">
    <location>
        <begin position="59"/>
        <end position="76"/>
    </location>
</feature>